<evidence type="ECO:0000259" key="1">
    <source>
        <dbReference type="Pfam" id="PF24705"/>
    </source>
</evidence>
<evidence type="ECO:0000313" key="3">
    <source>
        <dbReference type="Proteomes" id="UP000487268"/>
    </source>
</evidence>
<dbReference type="RefSeq" id="WP_153541800.1">
    <property type="nucleotide sequence ID" value="NZ_WEGH01000007.1"/>
</dbReference>
<accession>A0A7K0CA58</accession>
<gene>
    <name evidence="2" type="ORF">ACRB68_77630</name>
</gene>
<reference evidence="2 3" key="1">
    <citation type="submission" date="2019-10" db="EMBL/GenBank/DDBJ databases">
        <title>Actinomadura rubteroloni sp. nov. and Actinomadura macrotermitis sp. nov., isolated from the gut of fungus growing-termite Macrotermes natalensis.</title>
        <authorList>
            <person name="Benndorf R."/>
            <person name="Martin K."/>
            <person name="Kuefner M."/>
            <person name="De Beer W."/>
            <person name="Kaster A.-K."/>
            <person name="Vollmers J."/>
            <person name="Poulsen M."/>
            <person name="Beemelmanns C."/>
        </authorList>
    </citation>
    <scope>NUCLEOTIDE SEQUENCE [LARGE SCALE GENOMIC DNA]</scope>
    <source>
        <strain evidence="2 3">RB68</strain>
    </source>
</reference>
<dbReference type="InterPro" id="IPR056085">
    <property type="entry name" value="DUF7668"/>
</dbReference>
<evidence type="ECO:0000313" key="2">
    <source>
        <dbReference type="EMBL" id="MQY09634.1"/>
    </source>
</evidence>
<comment type="caution">
    <text evidence="2">The sequence shown here is derived from an EMBL/GenBank/DDBJ whole genome shotgun (WGS) entry which is preliminary data.</text>
</comment>
<protein>
    <recommendedName>
        <fullName evidence="1">DUF7668 domain-containing protein</fullName>
    </recommendedName>
</protein>
<feature type="domain" description="DUF7668" evidence="1">
    <location>
        <begin position="15"/>
        <end position="111"/>
    </location>
</feature>
<proteinExistence type="predicted"/>
<dbReference type="EMBL" id="WEGH01000007">
    <property type="protein sequence ID" value="MQY09634.1"/>
    <property type="molecule type" value="Genomic_DNA"/>
</dbReference>
<dbReference type="Proteomes" id="UP000487268">
    <property type="component" value="Unassembled WGS sequence"/>
</dbReference>
<name>A0A7K0CA58_9ACTN</name>
<sequence>MPSQEAAHAVRAVIALLVAGEYEELESLTEGRRLSAHQMREALRGHVLISPPAAALAGLRPAERVPDAGCEHSYLLDVPLWTAREGRSALSVRLVLSEVMEHVWAVEVVAIGDVWHGGAPQAGPA</sequence>
<dbReference type="Pfam" id="PF24705">
    <property type="entry name" value="DUF7668"/>
    <property type="match status" value="1"/>
</dbReference>
<organism evidence="2 3">
    <name type="scientific">Actinomadura macrotermitis</name>
    <dbReference type="NCBI Taxonomy" id="2585200"/>
    <lineage>
        <taxon>Bacteria</taxon>
        <taxon>Bacillati</taxon>
        <taxon>Actinomycetota</taxon>
        <taxon>Actinomycetes</taxon>
        <taxon>Streptosporangiales</taxon>
        <taxon>Thermomonosporaceae</taxon>
        <taxon>Actinomadura</taxon>
    </lineage>
</organism>
<keyword evidence="3" id="KW-1185">Reference proteome</keyword>
<dbReference type="AlphaFoldDB" id="A0A7K0CA58"/>
<dbReference type="OrthoDB" id="3481864at2"/>